<evidence type="ECO:0000313" key="1">
    <source>
        <dbReference type="EMBL" id="TNV86792.1"/>
    </source>
</evidence>
<comment type="caution">
    <text evidence="1">The sequence shown here is derived from an EMBL/GenBank/DDBJ whole genome shotgun (WGS) entry which is preliminary data.</text>
</comment>
<proteinExistence type="predicted"/>
<name>A0A8J8T8W1_HALGN</name>
<gene>
    <name evidence="1" type="ORF">FGO68_gene13855</name>
</gene>
<dbReference type="AlphaFoldDB" id="A0A8J8T8W1"/>
<protein>
    <submittedName>
        <fullName evidence="1">Uncharacterized protein</fullName>
    </submittedName>
</protein>
<dbReference type="EMBL" id="RRYP01000834">
    <property type="protein sequence ID" value="TNV86792.1"/>
    <property type="molecule type" value="Genomic_DNA"/>
</dbReference>
<reference evidence="1" key="1">
    <citation type="submission" date="2019-06" db="EMBL/GenBank/DDBJ databases">
        <authorList>
            <person name="Zheng W."/>
        </authorList>
    </citation>
    <scope>NUCLEOTIDE SEQUENCE</scope>
    <source>
        <strain evidence="1">QDHG01</strain>
    </source>
</reference>
<sequence>MAKLKIEEKLSIQLHEEEQWNLKFIERIDELPDHIVIEAPINYVQRLLKFIHKVKRDLKQLTVKVLPQFSANIDYIEKIYKAIGAFKELQMLNISEFENYEEQYRNLARIIQSNNQLRSIQVCDGFQQSSSFYVGDLNKIMRIQKHFQMYQLLMKVAMEKQYPCIIQFITQEQ</sequence>
<keyword evidence="2" id="KW-1185">Reference proteome</keyword>
<dbReference type="Proteomes" id="UP000785679">
    <property type="component" value="Unassembled WGS sequence"/>
</dbReference>
<evidence type="ECO:0000313" key="2">
    <source>
        <dbReference type="Proteomes" id="UP000785679"/>
    </source>
</evidence>
<organism evidence="1 2">
    <name type="scientific">Halteria grandinella</name>
    <dbReference type="NCBI Taxonomy" id="5974"/>
    <lineage>
        <taxon>Eukaryota</taxon>
        <taxon>Sar</taxon>
        <taxon>Alveolata</taxon>
        <taxon>Ciliophora</taxon>
        <taxon>Intramacronucleata</taxon>
        <taxon>Spirotrichea</taxon>
        <taxon>Stichotrichia</taxon>
        <taxon>Sporadotrichida</taxon>
        <taxon>Halteriidae</taxon>
        <taxon>Halteria</taxon>
    </lineage>
</organism>
<accession>A0A8J8T8W1</accession>